<dbReference type="InterPro" id="IPR013762">
    <property type="entry name" value="Integrase-like_cat_sf"/>
</dbReference>
<sequence length="536" mass="58980">MARTTRNRRRKFGKVETKTNRHGQVYYDASYIPPVEARERYPYLPARIHRNFDDGYELQADAWLSEAKRLIDLGAWEPPEMAENRNAGNTVLFREYAEQFVENRRKGDNQPIRETTKDKYRQYVRDYLNPVLGDLPMASIKPAHIRDWYDSMKVTKDGRGESIRRHVFELLSAIMAEAANASLDDQGTTLIKVNPVQFKVPRPATKHVYVIATREQVRALADAMPPNLALGVLLSGTLGLRQGEVLGLQRRDIELEASPVLLHVRRSAKEISENGHKVAVLGETKTPSSKRDIEVPAPLVEEITRHLDTYVEDKPTALLFTGVRTRGIVRAQSMRNAFAKAIETVNDPTLKGMDFHDLRHTGLTHYAEQGATVGQLMRLGGHTNIKTVATYQQSSKDADKRLLAKVEASMSTTPASAGTSKKNTDGGKPTNDTATARNGGQQLSSPGNPSETAQTSEPSASAGADHADRSVMEPTGATADADAELKALAGALGALDLQSRLAVLKGLDEDRRGRILALLPASVQVDTIQELIKAVA</sequence>
<keyword evidence="4" id="KW-0233">DNA recombination</keyword>
<dbReference type="InterPro" id="IPR010998">
    <property type="entry name" value="Integrase_recombinase_N"/>
</dbReference>
<evidence type="ECO:0000256" key="2">
    <source>
        <dbReference type="ARBA" id="ARBA00022908"/>
    </source>
</evidence>
<comment type="similarity">
    <text evidence="1">Belongs to the 'phage' integrase family.</text>
</comment>
<dbReference type="Pfam" id="PF14659">
    <property type="entry name" value="Phage_int_SAM_3"/>
    <property type="match status" value="1"/>
</dbReference>
<evidence type="ECO:0000313" key="9">
    <source>
        <dbReference type="EMBL" id="OZG59213.1"/>
    </source>
</evidence>
<evidence type="ECO:0000259" key="8">
    <source>
        <dbReference type="PROSITE" id="PS51900"/>
    </source>
</evidence>
<dbReference type="CDD" id="cd01189">
    <property type="entry name" value="INT_ICEBs1_C_like"/>
    <property type="match status" value="1"/>
</dbReference>
<dbReference type="InterPro" id="IPR011010">
    <property type="entry name" value="DNA_brk_join_enz"/>
</dbReference>
<dbReference type="PANTHER" id="PTHR30349:SF64">
    <property type="entry name" value="PROPHAGE INTEGRASE INTD-RELATED"/>
    <property type="match status" value="1"/>
</dbReference>
<evidence type="ECO:0000256" key="3">
    <source>
        <dbReference type="ARBA" id="ARBA00023125"/>
    </source>
</evidence>
<keyword evidence="2" id="KW-0229">DNA integration</keyword>
<dbReference type="AlphaFoldDB" id="A0A261FJS3"/>
<dbReference type="Gene3D" id="1.10.150.130">
    <property type="match status" value="1"/>
</dbReference>
<evidence type="ECO:0000256" key="6">
    <source>
        <dbReference type="SAM" id="MobiDB-lite"/>
    </source>
</evidence>
<keyword evidence="3 5" id="KW-0238">DNA-binding</keyword>
<dbReference type="InterPro" id="IPR050090">
    <property type="entry name" value="Tyrosine_recombinase_XerCD"/>
</dbReference>
<protein>
    <submittedName>
        <fullName evidence="9">Integrase</fullName>
    </submittedName>
</protein>
<dbReference type="RefSeq" id="WP_094667864.1">
    <property type="nucleotide sequence ID" value="NZ_MWWW01000015.1"/>
</dbReference>
<evidence type="ECO:0000313" key="10">
    <source>
        <dbReference type="Proteomes" id="UP000216871"/>
    </source>
</evidence>
<dbReference type="EMBL" id="MWWW01000015">
    <property type="protein sequence ID" value="OZG59213.1"/>
    <property type="molecule type" value="Genomic_DNA"/>
</dbReference>
<evidence type="ECO:0000256" key="4">
    <source>
        <dbReference type="ARBA" id="ARBA00023172"/>
    </source>
</evidence>
<dbReference type="InterPro" id="IPR002104">
    <property type="entry name" value="Integrase_catalytic"/>
</dbReference>
<dbReference type="PROSITE" id="PS51898">
    <property type="entry name" value="TYR_RECOMBINASE"/>
    <property type="match status" value="1"/>
</dbReference>
<feature type="region of interest" description="Disordered" evidence="6">
    <location>
        <begin position="408"/>
        <end position="477"/>
    </location>
</feature>
<evidence type="ECO:0000256" key="5">
    <source>
        <dbReference type="PROSITE-ProRule" id="PRU01248"/>
    </source>
</evidence>
<name>A0A261FJS3_9BIFI</name>
<dbReference type="PROSITE" id="PS51900">
    <property type="entry name" value="CB"/>
    <property type="match status" value="1"/>
</dbReference>
<dbReference type="Proteomes" id="UP000216871">
    <property type="component" value="Unassembled WGS sequence"/>
</dbReference>
<feature type="domain" description="Core-binding (CB)" evidence="8">
    <location>
        <begin position="91"/>
        <end position="179"/>
    </location>
</feature>
<dbReference type="GO" id="GO:0015074">
    <property type="term" value="P:DNA integration"/>
    <property type="evidence" value="ECO:0007669"/>
    <property type="project" value="UniProtKB-KW"/>
</dbReference>
<evidence type="ECO:0000256" key="1">
    <source>
        <dbReference type="ARBA" id="ARBA00008857"/>
    </source>
</evidence>
<dbReference type="InterPro" id="IPR004107">
    <property type="entry name" value="Integrase_SAM-like_N"/>
</dbReference>
<feature type="domain" description="Tyr recombinase" evidence="7">
    <location>
        <begin position="207"/>
        <end position="404"/>
    </location>
</feature>
<feature type="compositionally biased region" description="Polar residues" evidence="6">
    <location>
        <begin position="409"/>
        <end position="421"/>
    </location>
</feature>
<gene>
    <name evidence="9" type="ORF">BMYO_1418</name>
</gene>
<feature type="compositionally biased region" description="Polar residues" evidence="6">
    <location>
        <begin position="430"/>
        <end position="459"/>
    </location>
</feature>
<organism evidence="9 10">
    <name type="scientific">Bifidobacterium myosotis</name>
    <dbReference type="NCBI Taxonomy" id="1630166"/>
    <lineage>
        <taxon>Bacteria</taxon>
        <taxon>Bacillati</taxon>
        <taxon>Actinomycetota</taxon>
        <taxon>Actinomycetes</taxon>
        <taxon>Bifidobacteriales</taxon>
        <taxon>Bifidobacteriaceae</taxon>
        <taxon>Bifidobacterium</taxon>
    </lineage>
</organism>
<evidence type="ECO:0000259" key="7">
    <source>
        <dbReference type="PROSITE" id="PS51898"/>
    </source>
</evidence>
<reference evidence="9 10" key="1">
    <citation type="journal article" date="2017" name="BMC Genomics">
        <title>Comparative genomic and phylogenomic analyses of the Bifidobacteriaceae family.</title>
        <authorList>
            <person name="Lugli G.A."/>
            <person name="Milani C."/>
            <person name="Turroni F."/>
            <person name="Duranti S."/>
            <person name="Mancabelli L."/>
            <person name="Mangifesta M."/>
            <person name="Ferrario C."/>
            <person name="Modesto M."/>
            <person name="Mattarelli P."/>
            <person name="Jiri K."/>
            <person name="van Sinderen D."/>
            <person name="Ventura M."/>
        </authorList>
    </citation>
    <scope>NUCLEOTIDE SEQUENCE [LARGE SCALE GENOMIC DNA]</scope>
    <source>
        <strain evidence="9 10">DSM 100196</strain>
    </source>
</reference>
<dbReference type="OrthoDB" id="1822491at2"/>
<dbReference type="SUPFAM" id="SSF56349">
    <property type="entry name" value="DNA breaking-rejoining enzymes"/>
    <property type="match status" value="1"/>
</dbReference>
<dbReference type="PANTHER" id="PTHR30349">
    <property type="entry name" value="PHAGE INTEGRASE-RELATED"/>
    <property type="match status" value="1"/>
</dbReference>
<comment type="caution">
    <text evidence="9">The sequence shown here is derived from an EMBL/GenBank/DDBJ whole genome shotgun (WGS) entry which is preliminary data.</text>
</comment>
<dbReference type="Gene3D" id="1.10.443.10">
    <property type="entry name" value="Intergrase catalytic core"/>
    <property type="match status" value="1"/>
</dbReference>
<dbReference type="GO" id="GO:0006310">
    <property type="term" value="P:DNA recombination"/>
    <property type="evidence" value="ECO:0007669"/>
    <property type="project" value="UniProtKB-KW"/>
</dbReference>
<dbReference type="InterPro" id="IPR044068">
    <property type="entry name" value="CB"/>
</dbReference>
<dbReference type="GO" id="GO:0003677">
    <property type="term" value="F:DNA binding"/>
    <property type="evidence" value="ECO:0007669"/>
    <property type="project" value="UniProtKB-UniRule"/>
</dbReference>
<accession>A0A261FJS3</accession>
<proteinExistence type="inferred from homology"/>
<keyword evidence="10" id="KW-1185">Reference proteome</keyword>
<dbReference type="Pfam" id="PF00589">
    <property type="entry name" value="Phage_integrase"/>
    <property type="match status" value="1"/>
</dbReference>